<name>A0A6M1SW41_9BACT</name>
<evidence type="ECO:0000256" key="7">
    <source>
        <dbReference type="ARBA" id="ARBA00023079"/>
    </source>
</evidence>
<evidence type="ECO:0000256" key="2">
    <source>
        <dbReference type="ARBA" id="ARBA00022617"/>
    </source>
</evidence>
<dbReference type="UniPathway" id="UPA00333">
    <property type="reaction ID" value="UER00453"/>
</dbReference>
<dbReference type="InterPro" id="IPR004981">
    <property type="entry name" value="Trp_2_3_dOase"/>
</dbReference>
<keyword evidence="3 9" id="KW-0479">Metal-binding</keyword>
<comment type="pathway">
    <text evidence="9">Amino-acid degradation; L-tryptophan degradation via kynurenine pathway; L-kynurenine from L-tryptophan: step 1/2.</text>
</comment>
<evidence type="ECO:0000256" key="4">
    <source>
        <dbReference type="ARBA" id="ARBA00022964"/>
    </source>
</evidence>
<evidence type="ECO:0000256" key="6">
    <source>
        <dbReference type="ARBA" id="ARBA00023004"/>
    </source>
</evidence>
<comment type="subunit">
    <text evidence="1 9">Homotetramer.</text>
</comment>
<dbReference type="RefSeq" id="WP_165142308.1">
    <property type="nucleotide sequence ID" value="NZ_JAALLT010000003.1"/>
</dbReference>
<dbReference type="Pfam" id="PF03301">
    <property type="entry name" value="Trp_dioxygenase"/>
    <property type="match status" value="2"/>
</dbReference>
<dbReference type="Proteomes" id="UP000473278">
    <property type="component" value="Unassembled WGS sequence"/>
</dbReference>
<keyword evidence="6 9" id="KW-0408">Iron</keyword>
<accession>A0A6M1SW41</accession>
<dbReference type="EC" id="1.13.11.11" evidence="9"/>
<comment type="caution">
    <text evidence="9">Lacks conserved residue(s) required for the propagation of feature annotation.</text>
</comment>
<comment type="similarity">
    <text evidence="9">Belongs to the tryptophan 2,3-dioxygenase family.</text>
</comment>
<keyword evidence="4 9" id="KW-0223">Dioxygenase</keyword>
<evidence type="ECO:0000313" key="10">
    <source>
        <dbReference type="EMBL" id="NGP77200.1"/>
    </source>
</evidence>
<evidence type="ECO:0000313" key="11">
    <source>
        <dbReference type="Proteomes" id="UP000473278"/>
    </source>
</evidence>
<dbReference type="PANTHER" id="PTHR10138:SF0">
    <property type="entry name" value="TRYPTOPHAN 2,3-DIOXYGENASE"/>
    <property type="match status" value="1"/>
</dbReference>
<evidence type="ECO:0000256" key="1">
    <source>
        <dbReference type="ARBA" id="ARBA00011881"/>
    </source>
</evidence>
<feature type="binding site" evidence="9">
    <location>
        <position position="232"/>
    </location>
    <ligand>
        <name>substrate</name>
    </ligand>
</feature>
<evidence type="ECO:0000256" key="8">
    <source>
        <dbReference type="ARBA" id="ARBA00050412"/>
    </source>
</evidence>
<dbReference type="GO" id="GO:0004833">
    <property type="term" value="F:L-tryptophan 2,3-dioxygenase activity"/>
    <property type="evidence" value="ECO:0007669"/>
    <property type="project" value="UniProtKB-UniRule"/>
</dbReference>
<evidence type="ECO:0000256" key="3">
    <source>
        <dbReference type="ARBA" id="ARBA00022723"/>
    </source>
</evidence>
<comment type="catalytic activity">
    <reaction evidence="8 9">
        <text>L-tryptophan + O2 = N-formyl-L-kynurenine</text>
        <dbReference type="Rhea" id="RHEA:24536"/>
        <dbReference type="ChEBI" id="CHEBI:15379"/>
        <dbReference type="ChEBI" id="CHEBI:57912"/>
        <dbReference type="ChEBI" id="CHEBI:58629"/>
        <dbReference type="EC" id="1.13.11.11"/>
    </reaction>
</comment>
<keyword evidence="7 9" id="KW-0823">Tryptophan catabolism</keyword>
<feature type="binding site" evidence="9">
    <location>
        <begin position="32"/>
        <end position="36"/>
    </location>
    <ligand>
        <name>substrate</name>
    </ligand>
</feature>
<dbReference type="EMBL" id="JAALLT010000003">
    <property type="protein sequence ID" value="NGP77200.1"/>
    <property type="molecule type" value="Genomic_DNA"/>
</dbReference>
<comment type="function">
    <text evidence="9">Heme-dependent dioxygenase that catalyzes the oxidative cleavage of the L-tryptophan (L-Trp) pyrrole ring and converts L-tryptophan to N-formyl-L-kynurenine. Catalyzes the oxidative cleavage of the indole moiety.</text>
</comment>
<dbReference type="GO" id="GO:0019441">
    <property type="term" value="P:L-tryptophan catabolic process to kynurenine"/>
    <property type="evidence" value="ECO:0007669"/>
    <property type="project" value="UniProtKB-UniRule"/>
</dbReference>
<reference evidence="10 11" key="1">
    <citation type="submission" date="2020-02" db="EMBL/GenBank/DDBJ databases">
        <title>Balneolaceae bacterium YR4-1, complete genome.</title>
        <authorList>
            <person name="Li Y."/>
            <person name="Wu S."/>
        </authorList>
    </citation>
    <scope>NUCLEOTIDE SEQUENCE [LARGE SCALE GENOMIC DNA]</scope>
    <source>
        <strain evidence="10 11">YR4-1</strain>
    </source>
</reference>
<comment type="caution">
    <text evidence="10">The sequence shown here is derived from an EMBL/GenBank/DDBJ whole genome shotgun (WGS) entry which is preliminary data.</text>
</comment>
<feature type="binding site" description="axial binding residue" evidence="9">
    <location>
        <position position="218"/>
    </location>
    <ligand>
        <name>heme</name>
        <dbReference type="ChEBI" id="CHEBI:30413"/>
    </ligand>
    <ligandPart>
        <name>Fe</name>
        <dbReference type="ChEBI" id="CHEBI:18248"/>
    </ligandPart>
</feature>
<dbReference type="GO" id="GO:0046872">
    <property type="term" value="F:metal ion binding"/>
    <property type="evidence" value="ECO:0007669"/>
    <property type="project" value="UniProtKB-KW"/>
</dbReference>
<proteinExistence type="inferred from homology"/>
<gene>
    <name evidence="9" type="primary">kynA</name>
    <name evidence="10" type="ORF">G3570_11180</name>
</gene>
<dbReference type="HAMAP" id="MF_01972">
    <property type="entry name" value="T23O"/>
    <property type="match status" value="1"/>
</dbReference>
<dbReference type="FunFam" id="1.20.58.480:FF:000001">
    <property type="entry name" value="Tryptophan 2,3-dioxygenase"/>
    <property type="match status" value="1"/>
</dbReference>
<sequence length="260" mass="31105">MKLTYSNYLKIDELLSLQEYRSKTKEHDEMLFIIIHQTYELWFKQILHEFDKLRKDLHRGETWNSVKTMRRVLTILKTMVAQVDILETMTPLEFNSFRGFLDEASGFQSVQFREVEILCGLRSTHILKVHDNQPDYVERMEERMEEPTLWESFCTYLQQKGYEVEDPVRKHENGLLYDSNEKLQQTLIEIMKNDPETAMLCELFVDFDEGMQEWRYRHVKMVERTIGNKMGTGGSDGVGYLRSTLHQRIFPDLWEIRSEI</sequence>
<protein>
    <recommendedName>
        <fullName evidence="9">Tryptophan 2,3-dioxygenase</fullName>
        <shortName evidence="9">TDO</shortName>
        <ecNumber evidence="9">1.13.11.11</ecNumber>
    </recommendedName>
    <alternativeName>
        <fullName evidence="9">Tryptamin 2,3-dioxygenase</fullName>
    </alternativeName>
    <alternativeName>
        <fullName evidence="9">Tryptophan oxygenase</fullName>
        <shortName evidence="9">TO</shortName>
        <shortName evidence="9">TRPO</shortName>
    </alternativeName>
    <alternativeName>
        <fullName evidence="9">Tryptophan pyrrolase</fullName>
    </alternativeName>
    <alternativeName>
        <fullName evidence="9">Tryptophanase</fullName>
    </alternativeName>
</protein>
<dbReference type="Gene3D" id="1.20.58.480">
    <property type="match status" value="1"/>
</dbReference>
<organism evidence="10 11">
    <name type="scientific">Halalkalibaculum roseum</name>
    <dbReference type="NCBI Taxonomy" id="2709311"/>
    <lineage>
        <taxon>Bacteria</taxon>
        <taxon>Pseudomonadati</taxon>
        <taxon>Balneolota</taxon>
        <taxon>Balneolia</taxon>
        <taxon>Balneolales</taxon>
        <taxon>Balneolaceae</taxon>
        <taxon>Halalkalibaculum</taxon>
    </lineage>
</organism>
<evidence type="ECO:0000256" key="9">
    <source>
        <dbReference type="HAMAP-Rule" id="MF_01972"/>
    </source>
</evidence>
<dbReference type="GO" id="GO:0019442">
    <property type="term" value="P:L-tryptophan catabolic process to acetyl-CoA"/>
    <property type="evidence" value="ECO:0007669"/>
    <property type="project" value="TreeGrafter"/>
</dbReference>
<keyword evidence="2 9" id="KW-0349">Heme</keyword>
<feature type="binding site" evidence="9">
    <location>
        <position position="98"/>
    </location>
    <ligand>
        <name>substrate</name>
    </ligand>
</feature>
<dbReference type="InterPro" id="IPR037217">
    <property type="entry name" value="Trp/Indoleamine_2_3_dOase-like"/>
</dbReference>
<dbReference type="SUPFAM" id="SSF140959">
    <property type="entry name" value="Indolic compounds 2,3-dioxygenase-like"/>
    <property type="match status" value="1"/>
</dbReference>
<dbReference type="GO" id="GO:0020037">
    <property type="term" value="F:heme binding"/>
    <property type="evidence" value="ECO:0007669"/>
    <property type="project" value="UniProtKB-UniRule"/>
</dbReference>
<dbReference type="AlphaFoldDB" id="A0A6M1SW41"/>
<keyword evidence="5 9" id="KW-0560">Oxidoreductase</keyword>
<evidence type="ECO:0000256" key="5">
    <source>
        <dbReference type="ARBA" id="ARBA00023002"/>
    </source>
</evidence>
<keyword evidence="11" id="KW-1185">Reference proteome</keyword>
<dbReference type="PANTHER" id="PTHR10138">
    <property type="entry name" value="TRYPTOPHAN 2,3-DIOXYGENASE"/>
    <property type="match status" value="1"/>
</dbReference>
<comment type="cofactor">
    <cofactor evidence="9">
        <name>heme</name>
        <dbReference type="ChEBI" id="CHEBI:30413"/>
    </cofactor>
    <text evidence="9">Binds 1 heme group per subunit.</text>
</comment>